<dbReference type="AlphaFoldDB" id="A0A6C0DKC2"/>
<evidence type="ECO:0000313" key="1">
    <source>
        <dbReference type="EMBL" id="QHT16977.1"/>
    </source>
</evidence>
<dbReference type="EMBL" id="MN739629">
    <property type="protein sequence ID" value="QHT16977.1"/>
    <property type="molecule type" value="Genomic_DNA"/>
</dbReference>
<evidence type="ECO:0008006" key="2">
    <source>
        <dbReference type="Google" id="ProtNLM"/>
    </source>
</evidence>
<name>A0A6C0DKC2_9ZZZZ</name>
<proteinExistence type="predicted"/>
<organism evidence="1">
    <name type="scientific">viral metagenome</name>
    <dbReference type="NCBI Taxonomy" id="1070528"/>
    <lineage>
        <taxon>unclassified sequences</taxon>
        <taxon>metagenomes</taxon>
        <taxon>organismal metagenomes</taxon>
    </lineage>
</organism>
<protein>
    <recommendedName>
        <fullName evidence="2">Glycosyltransferase 2-like domain-containing protein</fullName>
    </recommendedName>
</protein>
<sequence length="260" mass="30636">MIIASICSIPDRLNSLITVLENIKNQTVKPDILYVSISKYYSRSKKLYSELSILSLKSYLDSYSIENKLIIYENDIGPTLKLITPLRFHKYDPQDFIFTFDDDTPLYERTIETLLAAHERDKNAVYALSGTRQNKFFHAEMLPEDYNYFEIDIVGGYRGVLYPVYLIDKQELFKWIDIFVDTCSKHNTIPMHDDHIFSYYFKHKNIPRRVSNSPFSKQFNYTTIPNEDGIFKDDNTIKNMDLINQSLYDKELNWVVDNPL</sequence>
<accession>A0A6C0DKC2</accession>
<reference evidence="1" key="1">
    <citation type="journal article" date="2020" name="Nature">
        <title>Giant virus diversity and host interactions through global metagenomics.</title>
        <authorList>
            <person name="Schulz F."/>
            <person name="Roux S."/>
            <person name="Paez-Espino D."/>
            <person name="Jungbluth S."/>
            <person name="Walsh D.A."/>
            <person name="Denef V.J."/>
            <person name="McMahon K.D."/>
            <person name="Konstantinidis K.T."/>
            <person name="Eloe-Fadrosh E.A."/>
            <person name="Kyrpides N.C."/>
            <person name="Woyke T."/>
        </authorList>
    </citation>
    <scope>NUCLEOTIDE SEQUENCE</scope>
    <source>
        <strain evidence="1">GVMAG-M-3300023174-207</strain>
    </source>
</reference>